<proteinExistence type="inferred from homology"/>
<keyword evidence="2 4" id="KW-0813">Transport</keyword>
<dbReference type="GO" id="GO:0120014">
    <property type="term" value="F:phospholipid transfer activity"/>
    <property type="evidence" value="ECO:0007669"/>
    <property type="project" value="EnsemblFungi"/>
</dbReference>
<feature type="domain" description="Intermembrane lipid transfer protein VPS13-like C-terminal" evidence="9">
    <location>
        <begin position="2974"/>
        <end position="3079"/>
    </location>
</feature>
<reference evidence="11" key="1">
    <citation type="submission" date="2016-05" db="EMBL/GenBank/DDBJ databases">
        <title>Comparative genomics of biotechnologically important yeasts.</title>
        <authorList>
            <consortium name="DOE Joint Genome Institute"/>
            <person name="Riley R."/>
            <person name="Haridas S."/>
            <person name="Wolfe K.H."/>
            <person name="Lopes M.R."/>
            <person name="Hittinger C.T."/>
            <person name="Goker M."/>
            <person name="Salamov A."/>
            <person name="Wisecaver J."/>
            <person name="Long T.M."/>
            <person name="Aerts A.L."/>
            <person name="Barry K."/>
            <person name="Choi C."/>
            <person name="Clum A."/>
            <person name="Coughlan A.Y."/>
            <person name="Deshpande S."/>
            <person name="Douglass A.P."/>
            <person name="Hanson S.J."/>
            <person name="Klenk H.-P."/>
            <person name="Labutti K."/>
            <person name="Lapidus A."/>
            <person name="Lindquist E."/>
            <person name="Lipzen A."/>
            <person name="Meier-Kolthoff J.P."/>
            <person name="Ohm R.A."/>
            <person name="Otillar R.P."/>
            <person name="Pangilinan J."/>
            <person name="Peng Y."/>
            <person name="Rokas A."/>
            <person name="Rosa C.A."/>
            <person name="Scheuner C."/>
            <person name="Sibirny A.A."/>
            <person name="Slot J.C."/>
            <person name="Stielow J.B."/>
            <person name="Sun H."/>
            <person name="Kurtzman C.P."/>
            <person name="Blackwell M."/>
            <person name="Grigoriev I.V."/>
            <person name="Jeffries T.W."/>
        </authorList>
    </citation>
    <scope>NUCLEOTIDE SEQUENCE [LARGE SCALE GENOMIC DNA]</scope>
    <source>
        <strain evidence="11">NRRL Y-12698</strain>
    </source>
</reference>
<evidence type="ECO:0000256" key="1">
    <source>
        <dbReference type="ARBA" id="ARBA00006545"/>
    </source>
</evidence>
<dbReference type="GO" id="GO:0032120">
    <property type="term" value="P:ascospore-type prospore membrane formation"/>
    <property type="evidence" value="ECO:0007669"/>
    <property type="project" value="EnsemblFungi"/>
</dbReference>
<dbReference type="GO" id="GO:0005741">
    <property type="term" value="C:mitochondrial outer membrane"/>
    <property type="evidence" value="ECO:0007669"/>
    <property type="project" value="EnsemblFungi"/>
</dbReference>
<evidence type="ECO:0000259" key="6">
    <source>
        <dbReference type="Pfam" id="PF12624"/>
    </source>
</evidence>
<dbReference type="GO" id="GO:0007005">
    <property type="term" value="P:mitochondrion organization"/>
    <property type="evidence" value="ECO:0007669"/>
    <property type="project" value="EnsemblFungi"/>
</dbReference>
<dbReference type="InterPro" id="IPR009543">
    <property type="entry name" value="VPS13_VAB"/>
</dbReference>
<feature type="domain" description="VPS13-like middle region" evidence="7">
    <location>
        <begin position="1054"/>
        <end position="1774"/>
    </location>
</feature>
<dbReference type="GO" id="GO:0045324">
    <property type="term" value="P:late endosome to vacuole transport"/>
    <property type="evidence" value="ECO:0007669"/>
    <property type="project" value="UniProtKB-UniRule"/>
</dbReference>
<evidence type="ECO:0000259" key="8">
    <source>
        <dbReference type="Pfam" id="PF25036"/>
    </source>
</evidence>
<evidence type="ECO:0000256" key="2">
    <source>
        <dbReference type="ARBA" id="ARBA00022448"/>
    </source>
</evidence>
<dbReference type="PANTHER" id="PTHR16166">
    <property type="entry name" value="VACUOLAR PROTEIN SORTING-ASSOCIATED PROTEIN VPS13"/>
    <property type="match status" value="1"/>
</dbReference>
<dbReference type="GO" id="GO:0006895">
    <property type="term" value="P:Golgi to endosome transport"/>
    <property type="evidence" value="ECO:0007669"/>
    <property type="project" value="EnsemblFungi"/>
</dbReference>
<sequence length="3105" mass="346632">MLESVAATLLNRFIGAYVENFDPKQLNIGIWSGDVKLRNLRLKKESLDRFQLPVNVTFGHIGELTLQIPWSNLKSKPVKITIEDVYLLASPSVEETYDPEEALRRENLVKQDKLRALELAETAKPNSDAQTESFTEGLVTKIVDNVQITIKNIHLRYEDKHTFTETPYAVGVTLNELSVLLTDTTWVPSFILITQQLTHKLMILKALSCYWSTDMSSIHTDDPEELLRTFQALVERQNASDVSQTQFILRPVLGTGRLTINKAGTTEKHPHIKAELFFDEFGIDLDADQYRDMLWTMSKYNWYAKTLKFRQFRPTLAVGDAPREWFRYAAKAVLHEIHEKNYKWSWEFFQARRDQRIQYIAVWKLKLATDRDPNYALSEEKTAELVALESLLAYEDIKFYRSLARSQFRKDAKVDLLGTVSSASSASTQTQGSGWFSWWSKPETSSDPDSLHITEEQRQELYDAIDYDQEAIIEAVSIPRERVKVELLATLKKGGILIRRKRFEPSLAEVVFEGCTTQLYQRPDSFLAKFQLQEFRVEDGTETTMYKHIVSVKPIHTHGDTNDPQDPSPFFKVSFENNPLDGLSDSVVLAKLRSMTVFYNPVFVEAVVRFFTPPRIHMDTIGMIMNAAELTVEGLTQQTRIGLEYALDGHKTLDAKLDLQAPLIILPLEPTSWQSPVAVLDAGHISVISDLVERAKIDDIKAKDAGAYTAADWTQLNELMYDKFNLHLQDAQFLIGPNIKDTIDQLHAESGVKPALIMDRLNLKLLLEVSILPEAYTLAKVRVGGEIPRFKVSLSDFQYKTLMQIIDKCVPTFEEEDLPVENIFTTFGGQTAYPIELSDSEGSTSDSEESASNRGAHDRQVSNRTAHDNDASHAQHLFEFNFKVESVCVSMLQTTPTGTVPLVDIVGDHFLLAFVKTAQAMTAKVTLTDINVLDHVGGVGEFKQLLSSNSFATDRKQNIFTLDYERAQRMVEFKGREIEVWDQDIAMNIATVRLVVTRTSVLTVINYCLDTFTDPNPPPEPADALRHNSADVETSPQKIVLNMALESIIVVLNDDGLKLATLQLSRADVRVFMVPESMKVYAKLGALTVHDELNTGSPRDSLLRELISIDGSDLAELTYETLDPETNPHAHTSTLVFEAGSLRVNFVEEPLSAIYRYMAQFQKMKELYDGARAAALNLPLKPEEKMLMDVRVRTPIIVFPVASLQGTYDDLTVYLGEFYASNEFVRGSNVITTGIKNTRLTSLFHFALGQQALQVIENLDIAFTIDIADEQSLTRASTIISGKIPDTELKLSEVQLAYIMRLARILPQAFSIDEPLESGDVTEVPLVAVASTLKAAPAPPSPALDLPQDHVSIDLRFAISRLSLTIYHETRNVCSVADLGLSRFALNDTGVVFVQRANGHFKADLHVRSFTVEDVRLCGDNKFTEIIPPISHDTYQFMAAIHTEGAAMATVVSLSIDSPKVIVALDYIFALKAFADAAFGEDEWKIEDETKDVAKTTPAASAPVYFTVNVVDAFVVLLADPSTARSEAIVFKLEKLLVSSQHVTSVVAKNVGMFLCHMDRFEERLRLIDDFGANLTIDARGSSSTSLLQTVTAAVEPVVMRLSLRDIRLALKVFQRATELYEQLVGQPMEEPEEEIYTTFTKEFRKKLSKYAPTIVSHLSHALVSGETTVIVRGEELLASFAGLRLVVIGDVHELPVLDMNVKPFDVAVRNWSTNLQADTKVVSYVNIYNYARSCWEPLVEPWPLTVHAARERGTLAVDLVSRELVEMSMTSRSIALLAQIQALIAQDVELKPRGEDMPYEILNQTGYDVKVWVDGATTQTLIRDGEEIPWQFEDWEKVRENLSVDTHDVLAVQLVGSMYAPVSGISVVGEGEELFVLSPPVDGVHDRLACEVILGPDKVKSVVLRSTITVRNDTNVALIIGMGLEKATAGELAGLRALREFTIQPGAFRAVPIDSAYREPIAVRPSIDSFHWSENRIFWEHLLAGPVSLKCPSARTDDRTCFYFQSSAQYDEVEPLARLYPHMTVVISAPLEIENLLPFDLAYRLYDKNSKKDWKNTLTKGTSSHVHVVRLEHFLLLSVRPLGSGYDNSEFAIVNSPAGSEFRPERVLTVRHESGQKVHLRIHYAKKVRGTGMKLVVYSPYVVLNRTGENLVLAERANQMISKVEPGLRVTERSSERSLELGAVSDPKTGDKHETEAYGSGVQFVAAPTLFSFDQAERKCRATLRFDDSVWSGPISLDAIGQATSVTIPLVNKLAERNVGITVVEGEGKYQLSKVVTIAPRYVFKNNTGSTVRLLETGQSKPVEVLDAAVLPLYRLRRTSDKSLMMSFTGAEAQWSAPFGINDVGQIFLKVLRPGSGHVLLKISVLLEDATLFVQVDDAGSRWPFSVRNFSNTEFIFFQSNPNIDENDEVVRRDYPFKPIYYKIPPKSVMPYAWDYPAGVVKELVLRSHGRERHVLLVEIGASKPMVLPAVGELESATVDLNVVADGPVQALVISEYDPEQSMFKARGGDEPGEARRASGESQRTSETGEASYEAVEKDERYFTKCIVRLEGLGISLMNTKLQELCYVTFRGLELRYNELELYQTLSMKLKWIQVDNQLYGGVYPIVVYPLVLPNSVKEMNNHPTLSWSISRVKDDSHGVVYIKYATILLQEMTVELDEDFLFALIDFAKLPGISEAPRDHLCDSRVAIPLPQPVDLDSDLYFEGLHLQPTQLNLSFVRTERMNADDRADSGNALMFFFNMLTMAIGNINDAPIKLNALLLTNVRVPLPLLVHSVLTHYGQDFIYQIHKVLGSADFLGNPVGLFNNLSSGVLDIFYEPYQGLIMNDRPQELGIGLAKGGLSFMKKSVFGFSDSFAKVSGSVAKGLTVATLDRTFQEQRRLNQRRNKPKHALSGFTYGATSLFDGLASGITGIALAPIEGATKEGAFGFLKGIGKGIVGLPTKTAIGFFDMASNVSEGIRNTTTVFDDEGLDRVRLPRHVGHDGIVRPYSPREAQGQYWLKTCNGGEFFGDEYLAHIVLAGEQLAVLVTFTHILLVLVGTLDTRWVITYDKIKSISLETTGVKVGLKGNKAGPFIPLADAASRKFLYTKIGVAVREYNKKCDVVV</sequence>
<evidence type="ECO:0000256" key="5">
    <source>
        <dbReference type="SAM" id="MobiDB-lite"/>
    </source>
</evidence>
<dbReference type="Pfam" id="PF12624">
    <property type="entry name" value="VPS13_N"/>
    <property type="match status" value="1"/>
</dbReference>
<dbReference type="GO" id="GO:0009267">
    <property type="term" value="P:cellular response to starvation"/>
    <property type="evidence" value="ECO:0007669"/>
    <property type="project" value="EnsemblFungi"/>
</dbReference>
<accession>A0A1E3QPI4</accession>
<evidence type="ECO:0000313" key="11">
    <source>
        <dbReference type="Proteomes" id="UP000094336"/>
    </source>
</evidence>
<dbReference type="GO" id="GO:0005798">
    <property type="term" value="C:Golgi-associated vesicle"/>
    <property type="evidence" value="ECO:0007669"/>
    <property type="project" value="EnsemblFungi"/>
</dbReference>
<dbReference type="GO" id="GO:0005770">
    <property type="term" value="C:late endosome"/>
    <property type="evidence" value="ECO:0007669"/>
    <property type="project" value="EnsemblFungi"/>
</dbReference>
<feature type="compositionally biased region" description="Basic and acidic residues" evidence="5">
    <location>
        <begin position="855"/>
        <end position="868"/>
    </location>
</feature>
<name>A0A1E3QPI4_9ASCO</name>
<dbReference type="InterPro" id="IPR056748">
    <property type="entry name" value="VPS13-like_C"/>
</dbReference>
<comment type="function">
    <text evidence="4">Mediates the transfer of lipids between membranes at organelle contact sites. May play a role in mitochondrial lipid homeostasis.</text>
</comment>
<dbReference type="InterPro" id="IPR056747">
    <property type="entry name" value="VPS13-like_M"/>
</dbReference>
<feature type="compositionally biased region" description="Basic and acidic residues" evidence="5">
    <location>
        <begin position="2508"/>
        <end position="2520"/>
    </location>
</feature>
<dbReference type="GO" id="GO:0061709">
    <property type="term" value="P:reticulophagy"/>
    <property type="evidence" value="ECO:0007669"/>
    <property type="project" value="EnsemblFungi"/>
</dbReference>
<dbReference type="GO" id="GO:0005628">
    <property type="term" value="C:prospore membrane"/>
    <property type="evidence" value="ECO:0007669"/>
    <property type="project" value="EnsemblFungi"/>
</dbReference>
<dbReference type="Pfam" id="PF25037">
    <property type="entry name" value="VPS13_C"/>
    <property type="match status" value="1"/>
</dbReference>
<keyword evidence="4" id="KW-0333">Golgi apparatus</keyword>
<dbReference type="GO" id="GO:0006623">
    <property type="term" value="P:protein targeting to vacuole"/>
    <property type="evidence" value="ECO:0007669"/>
    <property type="project" value="EnsemblFungi"/>
</dbReference>
<protein>
    <recommendedName>
        <fullName evidence="4">Vacuolar protein sorting-associated protein</fullName>
    </recommendedName>
</protein>
<dbReference type="PANTHER" id="PTHR16166:SF93">
    <property type="entry name" value="INTERMEMBRANE LIPID TRANSFER PROTEIN VPS13"/>
    <property type="match status" value="1"/>
</dbReference>
<dbReference type="GO" id="GO:0036258">
    <property type="term" value="P:multivesicular body assembly"/>
    <property type="evidence" value="ECO:0007669"/>
    <property type="project" value="EnsemblFungi"/>
</dbReference>
<dbReference type="GO" id="GO:0045053">
    <property type="term" value="P:protein retention in Golgi apparatus"/>
    <property type="evidence" value="ECO:0007669"/>
    <property type="project" value="UniProtKB-UniRule"/>
</dbReference>
<dbReference type="GO" id="GO:0005829">
    <property type="term" value="C:cytosol"/>
    <property type="evidence" value="ECO:0007669"/>
    <property type="project" value="GOC"/>
</dbReference>
<keyword evidence="3 4" id="KW-0445">Lipid transport</keyword>
<feature type="region of interest" description="Disordered" evidence="5">
    <location>
        <begin position="2504"/>
        <end position="2533"/>
    </location>
</feature>
<dbReference type="PIRSF" id="PIRSF037235">
    <property type="entry name" value="VPS13_fungi"/>
    <property type="match status" value="1"/>
</dbReference>
<dbReference type="GO" id="GO:1990816">
    <property type="term" value="C:vacuole-mitochondrion membrane contact site"/>
    <property type="evidence" value="ECO:0007669"/>
    <property type="project" value="EnsemblFungi"/>
</dbReference>
<dbReference type="OrthoDB" id="428159at2759"/>
<feature type="domain" description="Vacuolar protein sorting-associated protein 13 VPS13 adaptor binding" evidence="8">
    <location>
        <begin position="1835"/>
        <end position="2440"/>
    </location>
</feature>
<organism evidence="10 11">
    <name type="scientific">Babjeviella inositovora NRRL Y-12698</name>
    <dbReference type="NCBI Taxonomy" id="984486"/>
    <lineage>
        <taxon>Eukaryota</taxon>
        <taxon>Fungi</taxon>
        <taxon>Dikarya</taxon>
        <taxon>Ascomycota</taxon>
        <taxon>Saccharomycotina</taxon>
        <taxon>Pichiomycetes</taxon>
        <taxon>Serinales incertae sedis</taxon>
        <taxon>Babjeviella</taxon>
    </lineage>
</organism>
<dbReference type="EMBL" id="KV454432">
    <property type="protein sequence ID" value="ODQ79571.1"/>
    <property type="molecule type" value="Genomic_DNA"/>
</dbReference>
<dbReference type="Proteomes" id="UP000094336">
    <property type="component" value="Unassembled WGS sequence"/>
</dbReference>
<feature type="domain" description="Chorein N-terminal" evidence="6">
    <location>
        <begin position="1"/>
        <end position="934"/>
    </location>
</feature>
<comment type="similarity">
    <text evidence="1 4">Belongs to the VPS13 family.</text>
</comment>
<dbReference type="GeneID" id="30146949"/>
<dbReference type="GO" id="GO:0005774">
    <property type="term" value="C:vacuolar membrane"/>
    <property type="evidence" value="ECO:0007669"/>
    <property type="project" value="EnsemblFungi"/>
</dbReference>
<dbReference type="GO" id="GO:0071561">
    <property type="term" value="C:nucleus-vacuole junction"/>
    <property type="evidence" value="ECO:0007669"/>
    <property type="project" value="EnsemblFungi"/>
</dbReference>
<dbReference type="GO" id="GO:0005543">
    <property type="term" value="F:phospholipid binding"/>
    <property type="evidence" value="ECO:0007669"/>
    <property type="project" value="EnsemblFungi"/>
</dbReference>
<evidence type="ECO:0000313" key="10">
    <source>
        <dbReference type="EMBL" id="ODQ79571.1"/>
    </source>
</evidence>
<evidence type="ECO:0000259" key="9">
    <source>
        <dbReference type="Pfam" id="PF25037"/>
    </source>
</evidence>
<feature type="compositionally biased region" description="Polar residues" evidence="5">
    <location>
        <begin position="2521"/>
        <end position="2530"/>
    </location>
</feature>
<dbReference type="GO" id="GO:0005794">
    <property type="term" value="C:Golgi apparatus"/>
    <property type="evidence" value="ECO:0007669"/>
    <property type="project" value="UniProtKB-UniRule"/>
</dbReference>
<keyword evidence="11" id="KW-1185">Reference proteome</keyword>
<evidence type="ECO:0000256" key="4">
    <source>
        <dbReference type="PIRNR" id="PIRNR037235"/>
    </source>
</evidence>
<dbReference type="GO" id="GO:0010008">
    <property type="term" value="C:endosome membrane"/>
    <property type="evidence" value="ECO:0007669"/>
    <property type="project" value="EnsemblFungi"/>
</dbReference>
<feature type="region of interest" description="Disordered" evidence="5">
    <location>
        <begin position="835"/>
        <end position="868"/>
    </location>
</feature>
<feature type="compositionally biased region" description="Low complexity" evidence="5">
    <location>
        <begin position="836"/>
        <end position="845"/>
    </location>
</feature>
<dbReference type="RefSeq" id="XP_018984899.1">
    <property type="nucleotide sequence ID" value="XM_019129096.1"/>
</dbReference>
<dbReference type="GO" id="GO:0090083">
    <property type="term" value="P:regulation of inclusion body assembly"/>
    <property type="evidence" value="ECO:0007669"/>
    <property type="project" value="EnsemblFungi"/>
</dbReference>
<dbReference type="InterPro" id="IPR026854">
    <property type="entry name" value="VPS13_N"/>
</dbReference>
<dbReference type="InterPro" id="IPR017148">
    <property type="entry name" value="VPS13_fungi"/>
</dbReference>
<dbReference type="InterPro" id="IPR026847">
    <property type="entry name" value="VPS13"/>
</dbReference>
<evidence type="ECO:0000256" key="3">
    <source>
        <dbReference type="ARBA" id="ARBA00023055"/>
    </source>
</evidence>
<evidence type="ECO:0000259" key="7">
    <source>
        <dbReference type="Pfam" id="PF25033"/>
    </source>
</evidence>
<gene>
    <name evidence="10" type="ORF">BABINDRAFT_161957</name>
</gene>
<dbReference type="STRING" id="984486.A0A1E3QPI4"/>
<dbReference type="Pfam" id="PF25033">
    <property type="entry name" value="VPS13_M"/>
    <property type="match status" value="1"/>
</dbReference>
<dbReference type="Pfam" id="PF25036">
    <property type="entry name" value="VPS13_VAB"/>
    <property type="match status" value="1"/>
</dbReference>
<dbReference type="GO" id="GO:0005777">
    <property type="term" value="C:peroxisome"/>
    <property type="evidence" value="ECO:0007669"/>
    <property type="project" value="EnsemblFungi"/>
</dbReference>